<dbReference type="InterPro" id="IPR027417">
    <property type="entry name" value="P-loop_NTPase"/>
</dbReference>
<comment type="caution">
    <text evidence="4">The sequence shown here is derived from an EMBL/GenBank/DDBJ whole genome shotgun (WGS) entry which is preliminary data.</text>
</comment>
<dbReference type="PROSITE" id="PS00674">
    <property type="entry name" value="AAA"/>
    <property type="match status" value="1"/>
</dbReference>
<dbReference type="Pfam" id="PF00004">
    <property type="entry name" value="AAA"/>
    <property type="match status" value="2"/>
</dbReference>
<comment type="similarity">
    <text evidence="1">Belongs to the AAA ATPase family. BCS1 subfamily.</text>
</comment>
<name>A0A8J5Y1R3_DIALT</name>
<dbReference type="InterPro" id="IPR003960">
    <property type="entry name" value="ATPase_AAA_CS"/>
</dbReference>
<dbReference type="Gene3D" id="3.40.50.300">
    <property type="entry name" value="P-loop containing nucleotide triphosphate hydrolases"/>
    <property type="match status" value="2"/>
</dbReference>
<proteinExistence type="inferred from homology"/>
<dbReference type="GO" id="GO:0005524">
    <property type="term" value="F:ATP binding"/>
    <property type="evidence" value="ECO:0007669"/>
    <property type="project" value="InterPro"/>
</dbReference>
<keyword evidence="5" id="KW-1185">Reference proteome</keyword>
<accession>A0A8J5Y1R3</accession>
<evidence type="ECO:0000313" key="4">
    <source>
        <dbReference type="EMBL" id="KAG8469780.1"/>
    </source>
</evidence>
<evidence type="ECO:0000256" key="2">
    <source>
        <dbReference type="SAM" id="MobiDB-lite"/>
    </source>
</evidence>
<dbReference type="OMA" id="SMERLIH"/>
<dbReference type="SUPFAM" id="SSF52540">
    <property type="entry name" value="P-loop containing nucleoside triphosphate hydrolases"/>
    <property type="match status" value="1"/>
</dbReference>
<organism evidence="4 5">
    <name type="scientific">Diacronema lutheri</name>
    <name type="common">Unicellular marine alga</name>
    <name type="synonym">Monochrysis lutheri</name>
    <dbReference type="NCBI Taxonomy" id="2081491"/>
    <lineage>
        <taxon>Eukaryota</taxon>
        <taxon>Haptista</taxon>
        <taxon>Haptophyta</taxon>
        <taxon>Pavlovophyceae</taxon>
        <taxon>Pavlovales</taxon>
        <taxon>Pavlovaceae</taxon>
        <taxon>Diacronema</taxon>
    </lineage>
</organism>
<evidence type="ECO:0000256" key="1">
    <source>
        <dbReference type="ARBA" id="ARBA00007448"/>
    </source>
</evidence>
<protein>
    <recommendedName>
        <fullName evidence="3">AAA+ ATPase domain-containing protein</fullName>
    </recommendedName>
</protein>
<sequence>MGGEEDDGNGFNPHDPRSIQLGLSNMFRTGNHALDMIIAMSIPMVLKLLMDSSGWMRDRLTEGLRWLQHSDSFFERVIVYEERRTSWGSVMSGRDQRNNVLQKAMTLYIDEHCAKQMAASRVAKVDLMAIKFGDENRRYDDDDDDDDDDADAQANRKTGLGELKHYRVTSSVPSNVDFELEKGLKLRIHTSDDQEGKQGEKNASSFGGSKKVVAFTIRCEGPNAVQRVNGFIERCYTWYKGELSKKVDKSRYMYVLMTKTFSTRSNDNDGDSDAPDKSYKRYRLSDEKTFDSLFFAQKETLLHILANFAKKSGRYAISGYPHKLGLLLHGPPGTGKTSLIKALAHHTQRSIVNVPLSRISTNQELMDVVFDQRYSVKGEDVPIRLKFKDVVYVFEDVDAASKVVHRRDGGAPARKETTTVTVTHNAAEGAEAATNGEVKGIDDAAAEAERQVIELALKASAAEAASSEAAKGDKSAGPLKLSEMLLLDFPDKLDLSGLLNVLDGVVDTPNRILVMTTNHPEKLDPALIRPGRIDKILYLGYMRAPEAARMVCHYFQLDELQPAQMTKLSHMLDGMAVGTGSAPPMPHMQTSLLTRLELTPAQVEQLCAECDSVESLLEALAKRITGSDPTYANPLAPHAHAVPPKRASRAPSTSAFSLPSVFGGGGGGGGASVPQTPGARKLSSGGFGHGSTTVTVTRSVGQDAPGASRLASSGRAFSDGGLLLDDAVR</sequence>
<feature type="region of interest" description="Disordered" evidence="2">
    <location>
        <begin position="666"/>
        <end position="694"/>
    </location>
</feature>
<dbReference type="PANTHER" id="PTHR23070">
    <property type="entry name" value="BCS1 AAA-TYPE ATPASE"/>
    <property type="match status" value="1"/>
</dbReference>
<dbReference type="OrthoDB" id="10251412at2759"/>
<dbReference type="EMBL" id="JAGTXO010000002">
    <property type="protein sequence ID" value="KAG8469780.1"/>
    <property type="molecule type" value="Genomic_DNA"/>
</dbReference>
<dbReference type="SMART" id="SM00382">
    <property type="entry name" value="AAA"/>
    <property type="match status" value="1"/>
</dbReference>
<dbReference type="AlphaFoldDB" id="A0A8J5Y1R3"/>
<feature type="domain" description="AAA+ ATPase" evidence="3">
    <location>
        <begin position="322"/>
        <end position="543"/>
    </location>
</feature>
<evidence type="ECO:0000259" key="3">
    <source>
        <dbReference type="SMART" id="SM00382"/>
    </source>
</evidence>
<evidence type="ECO:0000313" key="5">
    <source>
        <dbReference type="Proteomes" id="UP000751190"/>
    </source>
</evidence>
<dbReference type="InterPro" id="IPR003959">
    <property type="entry name" value="ATPase_AAA_core"/>
</dbReference>
<gene>
    <name evidence="4" type="ORF">KFE25_006235</name>
</gene>
<dbReference type="InterPro" id="IPR050747">
    <property type="entry name" value="Mitochondrial_chaperone_BCS1"/>
</dbReference>
<dbReference type="Proteomes" id="UP000751190">
    <property type="component" value="Unassembled WGS sequence"/>
</dbReference>
<dbReference type="InterPro" id="IPR003593">
    <property type="entry name" value="AAA+_ATPase"/>
</dbReference>
<reference evidence="4" key="1">
    <citation type="submission" date="2021-05" db="EMBL/GenBank/DDBJ databases">
        <title>The genome of the haptophyte Pavlova lutheri (Diacronema luteri, Pavlovales) - a model for lipid biosynthesis in eukaryotic algae.</title>
        <authorList>
            <person name="Hulatt C.J."/>
            <person name="Posewitz M.C."/>
        </authorList>
    </citation>
    <scope>NUCLEOTIDE SEQUENCE</scope>
    <source>
        <strain evidence="4">NIVA-4/92</strain>
    </source>
</reference>
<dbReference type="GO" id="GO:0016887">
    <property type="term" value="F:ATP hydrolysis activity"/>
    <property type="evidence" value="ECO:0007669"/>
    <property type="project" value="InterPro"/>
</dbReference>